<dbReference type="GO" id="GO:0015074">
    <property type="term" value="P:DNA integration"/>
    <property type="evidence" value="ECO:0007669"/>
    <property type="project" value="InterPro"/>
</dbReference>
<organism evidence="3 4">
    <name type="scientific">Halosaccharopolyspora lacisalsi</name>
    <dbReference type="NCBI Taxonomy" id="1000566"/>
    <lineage>
        <taxon>Bacteria</taxon>
        <taxon>Bacillati</taxon>
        <taxon>Actinomycetota</taxon>
        <taxon>Actinomycetes</taxon>
        <taxon>Pseudonocardiales</taxon>
        <taxon>Pseudonocardiaceae</taxon>
        <taxon>Halosaccharopolyspora</taxon>
    </lineage>
</organism>
<dbReference type="InterPro" id="IPR011010">
    <property type="entry name" value="DNA_brk_join_enz"/>
</dbReference>
<evidence type="ECO:0000256" key="2">
    <source>
        <dbReference type="SAM" id="MobiDB-lite"/>
    </source>
</evidence>
<keyword evidence="1" id="KW-0233">DNA recombination</keyword>
<dbReference type="SUPFAM" id="SSF56349">
    <property type="entry name" value="DNA breaking-rejoining enzymes"/>
    <property type="match status" value="1"/>
</dbReference>
<accession>A0A839DQN6</accession>
<comment type="caution">
    <text evidence="3">The sequence shown here is derived from an EMBL/GenBank/DDBJ whole genome shotgun (WGS) entry which is preliminary data.</text>
</comment>
<dbReference type="GO" id="GO:0006310">
    <property type="term" value="P:DNA recombination"/>
    <property type="evidence" value="ECO:0007669"/>
    <property type="project" value="UniProtKB-KW"/>
</dbReference>
<reference evidence="3 4" key="1">
    <citation type="submission" date="2020-07" db="EMBL/GenBank/DDBJ databases">
        <title>Sequencing the genomes of 1000 actinobacteria strains.</title>
        <authorList>
            <person name="Klenk H.-P."/>
        </authorList>
    </citation>
    <scope>NUCLEOTIDE SEQUENCE [LARGE SCALE GENOMIC DNA]</scope>
    <source>
        <strain evidence="3 4">DSM 45975</strain>
    </source>
</reference>
<name>A0A839DQN6_9PSEU</name>
<sequence>MEDVDGPVFPNTLGDPRGKHNTGARRRDFRNRAGYPWVTFRRPVATILDEAGLSARQIADQLGHSEVSMTQDVYMGRRAAGREAADALSEVTWFDE</sequence>
<evidence type="ECO:0000256" key="1">
    <source>
        <dbReference type="ARBA" id="ARBA00023172"/>
    </source>
</evidence>
<dbReference type="GO" id="GO:0003677">
    <property type="term" value="F:DNA binding"/>
    <property type="evidence" value="ECO:0007669"/>
    <property type="project" value="InterPro"/>
</dbReference>
<evidence type="ECO:0000313" key="3">
    <source>
        <dbReference type="EMBL" id="MBA8823824.1"/>
    </source>
</evidence>
<dbReference type="AlphaFoldDB" id="A0A839DQN6"/>
<dbReference type="RefSeq" id="WP_235986902.1">
    <property type="nucleotide sequence ID" value="NZ_JACGWZ010000001.1"/>
</dbReference>
<protein>
    <submittedName>
        <fullName evidence="3">Integrase</fullName>
    </submittedName>
</protein>
<keyword evidence="4" id="KW-1185">Reference proteome</keyword>
<dbReference type="EMBL" id="JACGWZ010000001">
    <property type="protein sequence ID" value="MBA8823824.1"/>
    <property type="molecule type" value="Genomic_DNA"/>
</dbReference>
<proteinExistence type="predicted"/>
<feature type="region of interest" description="Disordered" evidence="2">
    <location>
        <begin position="1"/>
        <end position="26"/>
    </location>
</feature>
<dbReference type="Proteomes" id="UP000569329">
    <property type="component" value="Unassembled WGS sequence"/>
</dbReference>
<gene>
    <name evidence="3" type="ORF">FHX42_001153</name>
</gene>
<evidence type="ECO:0000313" key="4">
    <source>
        <dbReference type="Proteomes" id="UP000569329"/>
    </source>
</evidence>
<dbReference type="InterPro" id="IPR013762">
    <property type="entry name" value="Integrase-like_cat_sf"/>
</dbReference>
<dbReference type="Gene3D" id="1.10.443.10">
    <property type="entry name" value="Intergrase catalytic core"/>
    <property type="match status" value="1"/>
</dbReference>